<dbReference type="InterPro" id="IPR015424">
    <property type="entry name" value="PyrdxlP-dep_Trfase"/>
</dbReference>
<dbReference type="EMBL" id="AMGM01000011">
    <property type="protein sequence ID" value="EKB50227.1"/>
    <property type="molecule type" value="Genomic_DNA"/>
</dbReference>
<proteinExistence type="inferred from homology"/>
<dbReference type="SUPFAM" id="SSF53383">
    <property type="entry name" value="PLP-dependent transferases"/>
    <property type="match status" value="1"/>
</dbReference>
<organism evidence="8 9">
    <name type="scientific">Cecembia lonarensis (strain CCUG 58316 / KCTC 22772 / LW9)</name>
    <dbReference type="NCBI Taxonomy" id="1225176"/>
    <lineage>
        <taxon>Bacteria</taxon>
        <taxon>Pseudomonadati</taxon>
        <taxon>Bacteroidota</taxon>
        <taxon>Cytophagia</taxon>
        <taxon>Cytophagales</taxon>
        <taxon>Cyclobacteriaceae</taxon>
        <taxon>Cecembia</taxon>
    </lineage>
</organism>
<comment type="caution">
    <text evidence="8">The sequence shown here is derived from an EMBL/GenBank/DDBJ whole genome shotgun (WGS) entry which is preliminary data.</text>
</comment>
<dbReference type="InterPro" id="IPR015422">
    <property type="entry name" value="PyrdxlP-dep_Trfase_small"/>
</dbReference>
<keyword evidence="4 6" id="KW-0663">Pyridoxal phosphate</keyword>
<dbReference type="InterPro" id="IPR010977">
    <property type="entry name" value="Aromatic_deC"/>
</dbReference>
<protein>
    <submittedName>
        <fullName evidence="8">L-2,4-diaminobutyrate decarboxylase</fullName>
        <ecNumber evidence="8">4.1.1.86</ecNumber>
    </submittedName>
</protein>
<keyword evidence="9" id="KW-1185">Reference proteome</keyword>
<evidence type="ECO:0000256" key="4">
    <source>
        <dbReference type="ARBA" id="ARBA00022898"/>
    </source>
</evidence>
<dbReference type="GO" id="GO:0030170">
    <property type="term" value="F:pyridoxal phosphate binding"/>
    <property type="evidence" value="ECO:0007669"/>
    <property type="project" value="InterPro"/>
</dbReference>
<accession>K1LDM7</accession>
<keyword evidence="3" id="KW-0210">Decarboxylase</keyword>
<keyword evidence="5 7" id="KW-0456">Lyase</keyword>
<dbReference type="PRINTS" id="PR00800">
    <property type="entry name" value="YHDCRBOXLASE"/>
</dbReference>
<comment type="cofactor">
    <cofactor evidence="1 6 7">
        <name>pyridoxal 5'-phosphate</name>
        <dbReference type="ChEBI" id="CHEBI:597326"/>
    </cofactor>
</comment>
<evidence type="ECO:0000256" key="6">
    <source>
        <dbReference type="PIRSR" id="PIRSR602129-50"/>
    </source>
</evidence>
<evidence type="ECO:0000256" key="2">
    <source>
        <dbReference type="ARBA" id="ARBA00009533"/>
    </source>
</evidence>
<dbReference type="AlphaFoldDB" id="K1LDM7"/>
<dbReference type="Gene3D" id="3.40.640.10">
    <property type="entry name" value="Type I PLP-dependent aspartate aminotransferase-like (Major domain)"/>
    <property type="match status" value="1"/>
</dbReference>
<gene>
    <name evidence="8" type="primary">ddc_1</name>
    <name evidence="8" type="ORF">B879_01084</name>
</gene>
<evidence type="ECO:0000256" key="5">
    <source>
        <dbReference type="ARBA" id="ARBA00023239"/>
    </source>
</evidence>
<dbReference type="EC" id="4.1.1.86" evidence="8"/>
<dbReference type="GO" id="GO:0033983">
    <property type="term" value="F:diaminobutyrate decarboxylase activity"/>
    <property type="evidence" value="ECO:0007669"/>
    <property type="project" value="UniProtKB-EC"/>
</dbReference>
<evidence type="ECO:0000313" key="8">
    <source>
        <dbReference type="EMBL" id="EKB50227.1"/>
    </source>
</evidence>
<evidence type="ECO:0000256" key="3">
    <source>
        <dbReference type="ARBA" id="ARBA00022793"/>
    </source>
</evidence>
<feature type="modified residue" description="N6-(pyridoxal phosphate)lysine" evidence="6">
    <location>
        <position position="315"/>
    </location>
</feature>
<dbReference type="GO" id="GO:0006520">
    <property type="term" value="P:amino acid metabolic process"/>
    <property type="evidence" value="ECO:0007669"/>
    <property type="project" value="InterPro"/>
</dbReference>
<reference evidence="8 9" key="1">
    <citation type="journal article" date="2012" name="J. Bacteriol.">
        <title>Draft Genome Sequence of Cecembia lonarensis Strain LW9T, Isolated from Lonar Lake, a Haloalkaline Lake in India.</title>
        <authorList>
            <person name="Shivaji S."/>
            <person name="Ara S."/>
            <person name="Singh A."/>
            <person name="Pinnaka A.K."/>
        </authorList>
    </citation>
    <scope>NUCLEOTIDE SEQUENCE [LARGE SCALE GENOMIC DNA]</scope>
    <source>
        <strain evidence="8 9">LW9</strain>
    </source>
</reference>
<dbReference type="InterPro" id="IPR015421">
    <property type="entry name" value="PyrdxlP-dep_Trfase_major"/>
</dbReference>
<dbReference type="PANTHER" id="PTHR11999:SF70">
    <property type="entry name" value="MIP05841P"/>
    <property type="match status" value="1"/>
</dbReference>
<evidence type="ECO:0000256" key="7">
    <source>
        <dbReference type="RuleBase" id="RU000382"/>
    </source>
</evidence>
<dbReference type="GO" id="GO:0019752">
    <property type="term" value="P:carboxylic acid metabolic process"/>
    <property type="evidence" value="ECO:0007669"/>
    <property type="project" value="InterPro"/>
</dbReference>
<evidence type="ECO:0000313" key="9">
    <source>
        <dbReference type="Proteomes" id="UP000004478"/>
    </source>
</evidence>
<dbReference type="PATRIC" id="fig|1225176.3.peg.1154"/>
<dbReference type="InterPro" id="IPR002129">
    <property type="entry name" value="PyrdxlP-dep_de-COase"/>
</dbReference>
<name>K1LDM7_CECL9</name>
<comment type="similarity">
    <text evidence="2 7">Belongs to the group II decarboxylase family.</text>
</comment>
<dbReference type="Gene3D" id="3.90.1150.10">
    <property type="entry name" value="Aspartate Aminotransferase, domain 1"/>
    <property type="match status" value="1"/>
</dbReference>
<sequence length="493" mass="55269">MIRRGGCSETVTRSINNHAKMNEHLKNDLIALDNLLEKVKEQGLEYLNNISERRTSTKNITSGILTLSVNGLGTAETLKQFNSRFDQIIVSSSGPRFWGFVTGGSTPASIVGDWLTTIYDQNTFATQGQGDISASIELETIQLLLDLFELPNDFLGGFVTGATMSNFTCLAVARQWIGKEIGKDFAKEGVSENINILTAIPHSSVVKSLSLLGVGSNNIIKIKVLNDNREAIDISDLEKKIDELRGEPFILISSGGTVNTVDFDDFVAIAKLKEKYNFWWHIDAAFGGFAVCSKAHKYLVEGWENADSITIDCHKWLNVPYENAVFFVKEKHKHLQVETFQNSNAPYLGNPLENFSYLNFLPENSRRLKALPVWFSLLAYGRKGYQDIVENCILLANQFGEFINNSNYFELLAPIRLNTVCFTLAGKENQQKVITFLTLLNDTGKVFMTPTIYNGKNGIRAAFVNWRTTENDIEIVTKLMTEIINKIMQQVIE</sequence>
<evidence type="ECO:0000256" key="1">
    <source>
        <dbReference type="ARBA" id="ARBA00001933"/>
    </source>
</evidence>
<dbReference type="Proteomes" id="UP000004478">
    <property type="component" value="Unassembled WGS sequence"/>
</dbReference>
<dbReference type="PANTHER" id="PTHR11999">
    <property type="entry name" value="GROUP II PYRIDOXAL-5-PHOSPHATE DECARBOXYLASE"/>
    <property type="match status" value="1"/>
</dbReference>
<dbReference type="Pfam" id="PF00282">
    <property type="entry name" value="Pyridoxal_deC"/>
    <property type="match status" value="1"/>
</dbReference>